<reference evidence="1" key="1">
    <citation type="submission" date="2018-05" db="EMBL/GenBank/DDBJ databases">
        <authorList>
            <person name="Lanie J.A."/>
            <person name="Ng W.-L."/>
            <person name="Kazmierczak K.M."/>
            <person name="Andrzejewski T.M."/>
            <person name="Davidsen T.M."/>
            <person name="Wayne K.J."/>
            <person name="Tettelin H."/>
            <person name="Glass J.I."/>
            <person name="Rusch D."/>
            <person name="Podicherti R."/>
            <person name="Tsui H.-C.T."/>
            <person name="Winkler M.E."/>
        </authorList>
    </citation>
    <scope>NUCLEOTIDE SEQUENCE</scope>
</reference>
<evidence type="ECO:0008006" key="2">
    <source>
        <dbReference type="Google" id="ProtNLM"/>
    </source>
</evidence>
<accession>A0A383A6I8</accession>
<dbReference type="Gene3D" id="2.50.20.10">
    <property type="entry name" value="Lipoprotein localisation LolA/LolB/LppX"/>
    <property type="match status" value="1"/>
</dbReference>
<dbReference type="AlphaFoldDB" id="A0A383A6I8"/>
<sequence length="189" mass="21625">MSKYFFATLTYLIANPLDDWVDQNKNVIKEKIKSVSFKIRLESGIDSKEYKILNGQIVIGERKQFRFEMGPRTVVSDGTLWKSYDDRTDQIFIQNPDNKLEKALFSWVKVKKLKTLPVQNKPDGSYKIKLIGNNNDVRAYINSDTNVLDSILISTRDGFGSKIFNISISVTDSVILDIGTKSSELFDLR</sequence>
<protein>
    <recommendedName>
        <fullName evidence="2">Outer-membrane lipoprotein carrier protein</fullName>
    </recommendedName>
</protein>
<organism evidence="1">
    <name type="scientific">marine metagenome</name>
    <dbReference type="NCBI Taxonomy" id="408172"/>
    <lineage>
        <taxon>unclassified sequences</taxon>
        <taxon>metagenomes</taxon>
        <taxon>ecological metagenomes</taxon>
    </lineage>
</organism>
<evidence type="ECO:0000313" key="1">
    <source>
        <dbReference type="EMBL" id="SVE03189.1"/>
    </source>
</evidence>
<proteinExistence type="predicted"/>
<dbReference type="EMBL" id="UINC01189481">
    <property type="protein sequence ID" value="SVE03189.1"/>
    <property type="molecule type" value="Genomic_DNA"/>
</dbReference>
<gene>
    <name evidence="1" type="ORF">METZ01_LOCUS456043</name>
</gene>
<name>A0A383A6I8_9ZZZZ</name>